<gene>
    <name evidence="1" type="primary">RRP7A</name>
</gene>
<feature type="non-terminal residue" evidence="1">
    <location>
        <position position="1"/>
    </location>
</feature>
<sequence length="112" mass="11742">NDLTKMATSEKKHPPSTACGIPAGFTVLSLQFGDSPAPFSVFVKEHKVPAKKGSVRPLDRTLFVQNVPSHCSEVGSKPSLSGSVTGFLPSMFNGFCFRASLENCSPGSAALA</sequence>
<feature type="non-terminal residue" evidence="1">
    <location>
        <position position="112"/>
    </location>
</feature>
<reference evidence="1" key="1">
    <citation type="submission" date="2016-05" db="EMBL/GenBank/DDBJ databases">
        <authorList>
            <person name="Lavstsen T."/>
            <person name="Jespersen J.S."/>
        </authorList>
    </citation>
    <scope>NUCLEOTIDE SEQUENCE</scope>
    <source>
        <tissue evidence="1">Brain</tissue>
    </source>
</reference>
<proteinExistence type="predicted"/>
<name>A0A1A8HZ51_NOTKU</name>
<accession>A0A1A8HZ51</accession>
<dbReference type="EMBL" id="HAED01004679">
    <property type="protein sequence ID" value="SBQ90709.1"/>
    <property type="molecule type" value="Transcribed_RNA"/>
</dbReference>
<reference evidence="1" key="2">
    <citation type="submission" date="2016-06" db="EMBL/GenBank/DDBJ databases">
        <title>The genome of a short-lived fish provides insights into sex chromosome evolution and the genetic control of aging.</title>
        <authorList>
            <person name="Reichwald K."/>
            <person name="Felder M."/>
            <person name="Petzold A."/>
            <person name="Koch P."/>
            <person name="Groth M."/>
            <person name="Platzer M."/>
        </authorList>
    </citation>
    <scope>NUCLEOTIDE SEQUENCE</scope>
    <source>
        <tissue evidence="1">Brain</tissue>
    </source>
</reference>
<organism evidence="1">
    <name type="scientific">Nothobranchius kuhntae</name>
    <name type="common">Beira killifish</name>
    <dbReference type="NCBI Taxonomy" id="321403"/>
    <lineage>
        <taxon>Eukaryota</taxon>
        <taxon>Metazoa</taxon>
        <taxon>Chordata</taxon>
        <taxon>Craniata</taxon>
        <taxon>Vertebrata</taxon>
        <taxon>Euteleostomi</taxon>
        <taxon>Actinopterygii</taxon>
        <taxon>Neopterygii</taxon>
        <taxon>Teleostei</taxon>
        <taxon>Neoteleostei</taxon>
        <taxon>Acanthomorphata</taxon>
        <taxon>Ovalentaria</taxon>
        <taxon>Atherinomorphae</taxon>
        <taxon>Cyprinodontiformes</taxon>
        <taxon>Nothobranchiidae</taxon>
        <taxon>Nothobranchius</taxon>
    </lineage>
</organism>
<protein>
    <submittedName>
        <fullName evidence="1">Ribosomal RNA processing 7 homolog A</fullName>
    </submittedName>
</protein>
<evidence type="ECO:0000313" key="1">
    <source>
        <dbReference type="EMBL" id="SBQ90709.1"/>
    </source>
</evidence>
<dbReference type="AlphaFoldDB" id="A0A1A8HZ51"/>